<evidence type="ECO:0000259" key="7">
    <source>
        <dbReference type="Pfam" id="PF15912"/>
    </source>
</evidence>
<dbReference type="EMBL" id="KV419396">
    <property type="protein sequence ID" value="KZS97865.1"/>
    <property type="molecule type" value="Genomic_DNA"/>
</dbReference>
<name>A0A164ZMR2_9AGAM</name>
<organism evidence="8 9">
    <name type="scientific">Sistotremastrum niveocremeum HHB9708</name>
    <dbReference type="NCBI Taxonomy" id="1314777"/>
    <lineage>
        <taxon>Eukaryota</taxon>
        <taxon>Fungi</taxon>
        <taxon>Dikarya</taxon>
        <taxon>Basidiomycota</taxon>
        <taxon>Agaricomycotina</taxon>
        <taxon>Agaricomycetes</taxon>
        <taxon>Sistotremastrales</taxon>
        <taxon>Sistotremastraceae</taxon>
        <taxon>Sertulicium</taxon>
        <taxon>Sertulicium niveocremeum</taxon>
    </lineage>
</organism>
<dbReference type="GO" id="GO:0005634">
    <property type="term" value="C:nucleus"/>
    <property type="evidence" value="ECO:0007669"/>
    <property type="project" value="UniProtKB-SubCell"/>
</dbReference>
<reference evidence="8 9" key="1">
    <citation type="journal article" date="2016" name="Mol. Biol. Evol.">
        <title>Comparative Genomics of Early-Diverging Mushroom-Forming Fungi Provides Insights into the Origins of Lignocellulose Decay Capabilities.</title>
        <authorList>
            <person name="Nagy L.G."/>
            <person name="Riley R."/>
            <person name="Tritt A."/>
            <person name="Adam C."/>
            <person name="Daum C."/>
            <person name="Floudas D."/>
            <person name="Sun H."/>
            <person name="Yadav J.S."/>
            <person name="Pangilinan J."/>
            <person name="Larsson K.H."/>
            <person name="Matsuura K."/>
            <person name="Barry K."/>
            <person name="Labutti K."/>
            <person name="Kuo R."/>
            <person name="Ohm R.A."/>
            <person name="Bhattacharya S.S."/>
            <person name="Shirouzu T."/>
            <person name="Yoshinaga Y."/>
            <person name="Martin F.M."/>
            <person name="Grigoriev I.V."/>
            <person name="Hibbett D.S."/>
        </authorList>
    </citation>
    <scope>NUCLEOTIDE SEQUENCE [LARGE SCALE GENOMIC DNA]</scope>
    <source>
        <strain evidence="8 9">HHB9708</strain>
    </source>
</reference>
<dbReference type="InterPro" id="IPR031801">
    <property type="entry name" value="VIR_N"/>
</dbReference>
<keyword evidence="3" id="KW-0507">mRNA processing</keyword>
<dbReference type="PANTHER" id="PTHR23185:SF0">
    <property type="entry name" value="PROTEIN VIRILIZER HOMOLOG"/>
    <property type="match status" value="1"/>
</dbReference>
<dbReference type="InterPro" id="IPR026736">
    <property type="entry name" value="Virilizer"/>
</dbReference>
<dbReference type="GO" id="GO:0003723">
    <property type="term" value="F:RNA binding"/>
    <property type="evidence" value="ECO:0007669"/>
    <property type="project" value="TreeGrafter"/>
</dbReference>
<evidence type="ECO:0000256" key="4">
    <source>
        <dbReference type="ARBA" id="ARBA00023187"/>
    </source>
</evidence>
<dbReference type="GO" id="GO:0006397">
    <property type="term" value="P:mRNA processing"/>
    <property type="evidence" value="ECO:0007669"/>
    <property type="project" value="UniProtKB-KW"/>
</dbReference>
<sequence length="1173" mass="130135">MTNPSTPSTSLLAWETLQHPAKGDVAAIRFAEPVRVLAIRIFPTGSTPFTNAPEIIAQTEPSNFFLQIYFTAQTVAVNSSERPKTSNVLSPTSLAYDGGETEYPLDWNAELSTRLMIIKGDFSSLSLAVYGNLVSESNHSSAISVPTPQTLDALSPPPHNPVLDPANSTDPCFLAKELLNLIPRAPRLDKVVRFIFCLKPSKEDWSRPNFPLYANWDQLPFDFEEAIILLSRPLPADTPKDAISNIARKIKEIVAPLPLPWDTRFLTLLSHVARQDSTLLTQLFDELNPPETSDPNSVPTDEDIQLMYTAVANPSLARILDRDSWRNSILDVIQNPVTSSSQDACTLLRERILGQRAFDKLSLDGINEQHLIFDWLWNIGSREQSLGIWLSAIIEDTSFSSACADINGIASPEPLKPLVYYKNGLEATNRELLSLVRAFIGVASCLAAFAWADSLPDKHCRARLIKVFRLWQQMDGYSEILQHLLSLTQFMVRFERILERNERPDAECMDVEQIMLTMIQDPNNLLNSDVVYTAQALPDILQSIPSEIRIQIGKQLEIVDPDADAQEAVTTLVQWAGPSSDLSHLTLLAASLAKINEILEEKPDQEYTILQLFWSQGSQGMVSRLAEVFTLLLDAVPLHDPLKLTGSLNSPLLYAFTQLLGVIEHFVHMKPVPFRSLRSLVDSIVNLYALCAPLGIWQNCDENGYLTSIRQRTISVMSVLCVGNDVPSLDHDIAAAVLRELMDLDSISSAFDPIARLEATLEIMFHIFKPLDSNNGGHTIVESWNQEVLPDILPSLSAFLHILPPNRKADLIHLFSERDHGQLGTMEWLISQEINELSHTLHIYRSDNDLQRRILCCQEIDACYRFLLMVSNDETGLWASSSGLTALGLLLCDSLSSLSECRIACSSAARLALTLMVQAHLLPNRAQSDITKILFQAACIQPLLVSDFRPLYSCSSQSLSSAVHEDIRAFIFSLRHDPSISEKVNPEFAEAFILTLDWISAGGFRFSPSDLVPLEQLLEAMKPTLTASSLQTMASLDLPGRVDTAMDVQDSVLPSVVDSEPSFTLRDLQTFLTPSLVYPATPPRHGIQGVFETNSISPPTAILRSPLSSLTKTYAGDSFRQPRQVSNRQNSSRLPSLHVDNFEFGPPLPLSPPVQYQSAHNTLFGPSGDSQGL</sequence>
<dbReference type="AlphaFoldDB" id="A0A164ZMR2"/>
<gene>
    <name evidence="8" type="ORF">SISNIDRAFT_481746</name>
</gene>
<evidence type="ECO:0000256" key="2">
    <source>
        <dbReference type="ARBA" id="ARBA00008371"/>
    </source>
</evidence>
<evidence type="ECO:0000313" key="8">
    <source>
        <dbReference type="EMBL" id="KZS97865.1"/>
    </source>
</evidence>
<keyword evidence="5" id="KW-0539">Nucleus</keyword>
<comment type="similarity">
    <text evidence="2">Belongs to the vir family.</text>
</comment>
<feature type="compositionally biased region" description="Polar residues" evidence="6">
    <location>
        <begin position="1121"/>
        <end position="1134"/>
    </location>
</feature>
<proteinExistence type="inferred from homology"/>
<dbReference type="GO" id="GO:0036396">
    <property type="term" value="C:RNA N6-methyladenosine methyltransferase complex"/>
    <property type="evidence" value="ECO:0007669"/>
    <property type="project" value="TreeGrafter"/>
</dbReference>
<keyword evidence="9" id="KW-1185">Reference proteome</keyword>
<dbReference type="OrthoDB" id="2011702at2759"/>
<dbReference type="Proteomes" id="UP000076722">
    <property type="component" value="Unassembled WGS sequence"/>
</dbReference>
<comment type="subcellular location">
    <subcellularLocation>
        <location evidence="1">Nucleus</location>
    </subcellularLocation>
</comment>
<feature type="domain" description="Virilizer N-terminal" evidence="7">
    <location>
        <begin position="9"/>
        <end position="155"/>
    </location>
</feature>
<dbReference type="PANTHER" id="PTHR23185">
    <property type="entry name" value="PROTEIN VIRILIZER HOMOLOG"/>
    <property type="match status" value="1"/>
</dbReference>
<dbReference type="GO" id="GO:0008380">
    <property type="term" value="P:RNA splicing"/>
    <property type="evidence" value="ECO:0007669"/>
    <property type="project" value="UniProtKB-KW"/>
</dbReference>
<evidence type="ECO:0000256" key="1">
    <source>
        <dbReference type="ARBA" id="ARBA00004123"/>
    </source>
</evidence>
<evidence type="ECO:0000256" key="6">
    <source>
        <dbReference type="SAM" id="MobiDB-lite"/>
    </source>
</evidence>
<accession>A0A164ZMR2</accession>
<keyword evidence="4" id="KW-0508">mRNA splicing</keyword>
<dbReference type="STRING" id="1314777.A0A164ZMR2"/>
<protein>
    <recommendedName>
        <fullName evidence="7">Virilizer N-terminal domain-containing protein</fullName>
    </recommendedName>
</protein>
<evidence type="ECO:0000313" key="9">
    <source>
        <dbReference type="Proteomes" id="UP000076722"/>
    </source>
</evidence>
<evidence type="ECO:0000256" key="5">
    <source>
        <dbReference type="ARBA" id="ARBA00023242"/>
    </source>
</evidence>
<evidence type="ECO:0000256" key="3">
    <source>
        <dbReference type="ARBA" id="ARBA00022664"/>
    </source>
</evidence>
<feature type="region of interest" description="Disordered" evidence="6">
    <location>
        <begin position="1116"/>
        <end position="1173"/>
    </location>
</feature>
<dbReference type="Pfam" id="PF15912">
    <property type="entry name" value="VIR_N"/>
    <property type="match status" value="1"/>
</dbReference>